<protein>
    <submittedName>
        <fullName evidence="1">Uncharacterized protein</fullName>
    </submittedName>
</protein>
<dbReference type="Pfam" id="PF20306">
    <property type="entry name" value="Sp-DndD"/>
    <property type="match status" value="1"/>
</dbReference>
<evidence type="ECO:0000313" key="1">
    <source>
        <dbReference type="EMBL" id="NLV10691.1"/>
    </source>
</evidence>
<accession>A0A847UHG2</accession>
<comment type="caution">
    <text evidence="1">The sequence shown here is derived from an EMBL/GenBank/DDBJ whole genome shotgun (WGS) entry which is preliminary data.</text>
</comment>
<dbReference type="RefSeq" id="WP_170094362.1">
    <property type="nucleotide sequence ID" value="NZ_WOYG01000001.1"/>
</dbReference>
<dbReference type="EMBL" id="WOYG01000001">
    <property type="protein sequence ID" value="NLV10691.1"/>
    <property type="molecule type" value="Genomic_DNA"/>
</dbReference>
<name>A0A847UHG2_9EURY</name>
<dbReference type="InterPro" id="IPR046882">
    <property type="entry name" value="Sp-DndD"/>
</dbReference>
<gene>
    <name evidence="1" type="ORF">GOC74_12225</name>
</gene>
<proteinExistence type="predicted"/>
<reference evidence="1" key="1">
    <citation type="submission" date="2019-12" db="EMBL/GenBank/DDBJ databases">
        <title>Whole-genome sequence of Halomicrobium mukohataei pws1.</title>
        <authorList>
            <person name="Verma D.K."/>
            <person name="Gopal K."/>
            <person name="Prasad E.S."/>
        </authorList>
    </citation>
    <scope>NUCLEOTIDE SEQUENCE</scope>
    <source>
        <strain evidence="1">Pws1</strain>
    </source>
</reference>
<dbReference type="Proteomes" id="UP000608662">
    <property type="component" value="Unassembled WGS sequence"/>
</dbReference>
<evidence type="ECO:0000313" key="2">
    <source>
        <dbReference type="Proteomes" id="UP000608662"/>
    </source>
</evidence>
<sequence>MEDSVTDDELRDLIEEKAAEHDLPPDLLLEIYEAEREVVNMDRRSSILKDVRNLLEDAVDDQ</sequence>
<dbReference type="OrthoDB" id="350163at2157"/>
<organism evidence="1 2">
    <name type="scientific">Halomicrobium mukohataei</name>
    <dbReference type="NCBI Taxonomy" id="57705"/>
    <lineage>
        <taxon>Archaea</taxon>
        <taxon>Methanobacteriati</taxon>
        <taxon>Methanobacteriota</taxon>
        <taxon>Stenosarchaea group</taxon>
        <taxon>Halobacteria</taxon>
        <taxon>Halobacteriales</taxon>
        <taxon>Haloarculaceae</taxon>
        <taxon>Halomicrobium</taxon>
    </lineage>
</organism>
<dbReference type="AlphaFoldDB" id="A0A847UHG2"/>